<dbReference type="STRING" id="569365.A0A0D2CCC1"/>
<dbReference type="Pfam" id="PF26640">
    <property type="entry name" value="DUF8212"/>
    <property type="match status" value="1"/>
</dbReference>
<dbReference type="InterPro" id="IPR058525">
    <property type="entry name" value="DUF8212"/>
</dbReference>
<dbReference type="Proteomes" id="UP000054466">
    <property type="component" value="Unassembled WGS sequence"/>
</dbReference>
<dbReference type="PANTHER" id="PTHR10622">
    <property type="entry name" value="HET DOMAIN-CONTAINING PROTEIN"/>
    <property type="match status" value="1"/>
</dbReference>
<dbReference type="PANTHER" id="PTHR10622:SF10">
    <property type="entry name" value="HET DOMAIN-CONTAINING PROTEIN"/>
    <property type="match status" value="1"/>
</dbReference>
<evidence type="ECO:0000313" key="4">
    <source>
        <dbReference type="Proteomes" id="UP000054466"/>
    </source>
</evidence>
<dbReference type="VEuPathDB" id="FungiDB:PV07_08381"/>
<dbReference type="HOGENOM" id="CLU_444100_0_0_1"/>
<dbReference type="AlphaFoldDB" id="A0A0D2CCC1"/>
<evidence type="ECO:0000259" key="2">
    <source>
        <dbReference type="Pfam" id="PF26640"/>
    </source>
</evidence>
<evidence type="ECO:0000259" key="1">
    <source>
        <dbReference type="Pfam" id="PF06985"/>
    </source>
</evidence>
<dbReference type="OrthoDB" id="674604at2759"/>
<dbReference type="RefSeq" id="XP_016248959.1">
    <property type="nucleotide sequence ID" value="XM_016395540.1"/>
</dbReference>
<reference evidence="3 4" key="1">
    <citation type="submission" date="2015-01" db="EMBL/GenBank/DDBJ databases">
        <title>The Genome Sequence of Cladophialophora immunda CBS83496.</title>
        <authorList>
            <consortium name="The Broad Institute Genomics Platform"/>
            <person name="Cuomo C."/>
            <person name="de Hoog S."/>
            <person name="Gorbushina A."/>
            <person name="Stielow B."/>
            <person name="Teixiera M."/>
            <person name="Abouelleil A."/>
            <person name="Chapman S.B."/>
            <person name="Priest M."/>
            <person name="Young S.K."/>
            <person name="Wortman J."/>
            <person name="Nusbaum C."/>
            <person name="Birren B."/>
        </authorList>
    </citation>
    <scope>NUCLEOTIDE SEQUENCE [LARGE SCALE GENOMIC DNA]</scope>
    <source>
        <strain evidence="3 4">CBS 83496</strain>
    </source>
</reference>
<feature type="domain" description="DUF8212" evidence="2">
    <location>
        <begin position="227"/>
        <end position="298"/>
    </location>
</feature>
<dbReference type="GeneID" id="27347575"/>
<gene>
    <name evidence="3" type="ORF">PV07_08381</name>
</gene>
<evidence type="ECO:0000313" key="3">
    <source>
        <dbReference type="EMBL" id="KIW28743.1"/>
    </source>
</evidence>
<protein>
    <submittedName>
        <fullName evidence="3">Uncharacterized protein</fullName>
    </submittedName>
</protein>
<name>A0A0D2CCC1_9EURO</name>
<sequence length="615" mass="69798">MWLLDTGFFQLEEFIGDQIPKYAILSHTWDEEEVSFQDMQDFNRAHSKAGFQKLLGVCKRAKADGFRWIWIDTCCIDKSSSAELSEAINSMYKFYNDAQICYVYLADVQDNRILDLSQDQIFHLLGGSRWFSRGWTLQELIAPPIVEFYSAGWLEIGTKLSLIKDISLITGIDEGVLRGTKEPTDFNVACRMSWAAGRETTRLEDRAYSLLGIFQVNMPLLYGEGSRAFRRLQEEIMKLTEDYTIFTWTWPSQSDETTRAAQYCGSSLGILASSPDRFDPQMFQSLCHQPYSSFEKSTKSTLFERLVVQSPCPGASLVPPTLTSRGLSINVLVIRKPKSPQQSQEEHLCLSWYNSAEESLLLCLSLAPAIQPTLNDEHPLFTRPRLGSSRWLYFLHMKDLKKAKFEYRTIHWIPTPKPPVPHEPNNQPVVLSLSTNGDCRITAHLLPSASVSLGTNTFKLGWLLRYFRTPAARAVFAVDCTVSPELTAHFIIAFGFVGRRIPICGILQTDLVVDGKSEEPWGFINNVLNRRNEAKAYDLAYADLRPALIKSVSEQGKYNASKGVDWLTRFSKLLDEAKDRAGQKFDGGTIKVAARRQFGQDTEQYDLEVTVQYQL</sequence>
<organism evidence="3 4">
    <name type="scientific">Cladophialophora immunda</name>
    <dbReference type="NCBI Taxonomy" id="569365"/>
    <lineage>
        <taxon>Eukaryota</taxon>
        <taxon>Fungi</taxon>
        <taxon>Dikarya</taxon>
        <taxon>Ascomycota</taxon>
        <taxon>Pezizomycotina</taxon>
        <taxon>Eurotiomycetes</taxon>
        <taxon>Chaetothyriomycetidae</taxon>
        <taxon>Chaetothyriales</taxon>
        <taxon>Herpotrichiellaceae</taxon>
        <taxon>Cladophialophora</taxon>
    </lineage>
</organism>
<dbReference type="InterPro" id="IPR010730">
    <property type="entry name" value="HET"/>
</dbReference>
<dbReference type="EMBL" id="KN847043">
    <property type="protein sequence ID" value="KIW28743.1"/>
    <property type="molecule type" value="Genomic_DNA"/>
</dbReference>
<dbReference type="Pfam" id="PF06985">
    <property type="entry name" value="HET"/>
    <property type="match status" value="1"/>
</dbReference>
<accession>A0A0D2CCC1</accession>
<proteinExistence type="predicted"/>
<keyword evidence="4" id="KW-1185">Reference proteome</keyword>
<feature type="domain" description="Heterokaryon incompatibility" evidence="1">
    <location>
        <begin position="22"/>
        <end position="112"/>
    </location>
</feature>